<dbReference type="AlphaFoldDB" id="A0A409VQ45"/>
<dbReference type="Proteomes" id="UP000284706">
    <property type="component" value="Unassembled WGS sequence"/>
</dbReference>
<name>A0A409VQ45_9AGAR</name>
<accession>A0A409VQ45</accession>
<evidence type="ECO:0000313" key="2">
    <source>
        <dbReference type="Proteomes" id="UP000284706"/>
    </source>
</evidence>
<dbReference type="InParanoid" id="A0A409VQ45"/>
<protein>
    <submittedName>
        <fullName evidence="1">Uncharacterized protein</fullName>
    </submittedName>
</protein>
<sequence>MDSPPPVYTVDFFKQAQEIEVKDSSFSNISQQTNIDHQHSERATINYNQNHWDLGGIASALSSALKDERIGHVVNSITGEDVGRKVNEGMVQAGIALNVLAATVGKALNKETCKLSNALVGLTLDVNSRVNDQRIGDILNELWKVASNLLNDNHPGSLPSVLRSSAASWKQDQWKEAEEFMKQALDLGKKVLHKADPLLQEVIEDFFKKLRHYVMLKPMEDMD</sequence>
<organism evidence="1 2">
    <name type="scientific">Gymnopilus dilepis</name>
    <dbReference type="NCBI Taxonomy" id="231916"/>
    <lineage>
        <taxon>Eukaryota</taxon>
        <taxon>Fungi</taxon>
        <taxon>Dikarya</taxon>
        <taxon>Basidiomycota</taxon>
        <taxon>Agaricomycotina</taxon>
        <taxon>Agaricomycetes</taxon>
        <taxon>Agaricomycetidae</taxon>
        <taxon>Agaricales</taxon>
        <taxon>Agaricineae</taxon>
        <taxon>Hymenogastraceae</taxon>
        <taxon>Gymnopilus</taxon>
    </lineage>
</organism>
<gene>
    <name evidence="1" type="ORF">CVT26_006245</name>
</gene>
<comment type="caution">
    <text evidence="1">The sequence shown here is derived from an EMBL/GenBank/DDBJ whole genome shotgun (WGS) entry which is preliminary data.</text>
</comment>
<dbReference type="Gene3D" id="1.25.40.10">
    <property type="entry name" value="Tetratricopeptide repeat domain"/>
    <property type="match status" value="1"/>
</dbReference>
<proteinExistence type="predicted"/>
<dbReference type="InterPro" id="IPR011990">
    <property type="entry name" value="TPR-like_helical_dom_sf"/>
</dbReference>
<keyword evidence="2" id="KW-1185">Reference proteome</keyword>
<reference evidence="1 2" key="1">
    <citation type="journal article" date="2018" name="Evol. Lett.">
        <title>Horizontal gene cluster transfer increased hallucinogenic mushroom diversity.</title>
        <authorList>
            <person name="Reynolds H.T."/>
            <person name="Vijayakumar V."/>
            <person name="Gluck-Thaler E."/>
            <person name="Korotkin H.B."/>
            <person name="Matheny P.B."/>
            <person name="Slot J.C."/>
        </authorList>
    </citation>
    <scope>NUCLEOTIDE SEQUENCE [LARGE SCALE GENOMIC DNA]</scope>
    <source>
        <strain evidence="1 2">SRW20</strain>
    </source>
</reference>
<evidence type="ECO:0000313" key="1">
    <source>
        <dbReference type="EMBL" id="PPQ68316.1"/>
    </source>
</evidence>
<dbReference type="EMBL" id="NHYE01005598">
    <property type="protein sequence ID" value="PPQ68316.1"/>
    <property type="molecule type" value="Genomic_DNA"/>
</dbReference>